<keyword evidence="4" id="KW-1278">Translocase</keyword>
<reference evidence="8" key="1">
    <citation type="submission" date="2012-02" db="EMBL/GenBank/DDBJ databases">
        <title>The complete genome of Echinicola vietnamensis DSM 17526.</title>
        <authorList>
            <person name="Lucas S."/>
            <person name="Copeland A."/>
            <person name="Lapidus A."/>
            <person name="Glavina del Rio T."/>
            <person name="Dalin E."/>
            <person name="Tice H."/>
            <person name="Bruce D."/>
            <person name="Goodwin L."/>
            <person name="Pitluck S."/>
            <person name="Peters L."/>
            <person name="Ovchinnikova G."/>
            <person name="Teshima H."/>
            <person name="Kyrpides N."/>
            <person name="Mavromatis K."/>
            <person name="Ivanova N."/>
            <person name="Brettin T."/>
            <person name="Detter J.C."/>
            <person name="Han C."/>
            <person name="Larimer F."/>
            <person name="Land M."/>
            <person name="Hauser L."/>
            <person name="Markowitz V."/>
            <person name="Cheng J.-F."/>
            <person name="Hugenholtz P."/>
            <person name="Woyke T."/>
            <person name="Wu D."/>
            <person name="Brambilla E."/>
            <person name="Klenk H.-P."/>
            <person name="Eisen J.A."/>
        </authorList>
    </citation>
    <scope>NUCLEOTIDE SEQUENCE [LARGE SCALE GENOMIC DNA]</scope>
    <source>
        <strain evidence="8">DSM 17526 / LMG 23754 / KMM 6221</strain>
    </source>
</reference>
<keyword evidence="8" id="KW-1185">Reference proteome</keyword>
<protein>
    <submittedName>
        <fullName evidence="7">ABC-type antimicrobial peptide transport system, ATPase component</fullName>
    </submittedName>
</protein>
<dbReference type="AlphaFoldDB" id="L0G0S8"/>
<dbReference type="CDD" id="cd03255">
    <property type="entry name" value="ABC_MJ0796_LolCDE_FtsE"/>
    <property type="match status" value="1"/>
</dbReference>
<dbReference type="PATRIC" id="fig|926556.3.peg.3074"/>
<dbReference type="InterPro" id="IPR003593">
    <property type="entry name" value="AAA+_ATPase"/>
</dbReference>
<evidence type="ECO:0000256" key="2">
    <source>
        <dbReference type="ARBA" id="ARBA00022741"/>
    </source>
</evidence>
<dbReference type="InterPro" id="IPR027417">
    <property type="entry name" value="P-loop_NTPase"/>
</dbReference>
<dbReference type="KEGG" id="evi:Echvi_2909"/>
<dbReference type="HOGENOM" id="CLU_000604_1_22_10"/>
<keyword evidence="3" id="KW-0067">ATP-binding</keyword>
<sequence length="218" mass="23897">MLRAKGIHKYYGDLHVLKGVDVEIAAGEIVSIVGASGAGKSTLLHILGTLDDADKGLVSIDDKSLTALKGDKLAAYRNQEVGFIFQFHNLLPEFTAEENIIIPGLIAKKDEKYLTEKAKELARLLGIMDRLGHKPSELSGGEQQRVAVARALINDPKIIFADEPSGNLDTQSAESLHELFFTLRDRFGQSFVIVTHNQQLAQMADRMLTMQDGVIVSE</sequence>
<dbReference type="SMART" id="SM00382">
    <property type="entry name" value="AAA"/>
    <property type="match status" value="1"/>
</dbReference>
<dbReference type="Pfam" id="PF00005">
    <property type="entry name" value="ABC_tran"/>
    <property type="match status" value="1"/>
</dbReference>
<dbReference type="RefSeq" id="WP_015266699.1">
    <property type="nucleotide sequence ID" value="NC_019904.1"/>
</dbReference>
<dbReference type="eggNOG" id="COG1136">
    <property type="taxonomic scope" value="Bacteria"/>
</dbReference>
<dbReference type="GO" id="GO:0005524">
    <property type="term" value="F:ATP binding"/>
    <property type="evidence" value="ECO:0007669"/>
    <property type="project" value="UniProtKB-KW"/>
</dbReference>
<dbReference type="PANTHER" id="PTHR42798">
    <property type="entry name" value="LIPOPROTEIN-RELEASING SYSTEM ATP-BINDING PROTEIN LOLD"/>
    <property type="match status" value="1"/>
</dbReference>
<proteinExistence type="inferred from homology"/>
<keyword evidence="1" id="KW-0813">Transport</keyword>
<comment type="similarity">
    <text evidence="5">Belongs to the ABC transporter superfamily. Macrolide exporter (TC 3.A.1.122) family.</text>
</comment>
<dbReference type="GO" id="GO:0098796">
    <property type="term" value="C:membrane protein complex"/>
    <property type="evidence" value="ECO:0007669"/>
    <property type="project" value="UniProtKB-ARBA"/>
</dbReference>
<organism evidence="7 8">
    <name type="scientific">Echinicola vietnamensis (strain DSM 17526 / LMG 23754 / KMM 6221)</name>
    <dbReference type="NCBI Taxonomy" id="926556"/>
    <lineage>
        <taxon>Bacteria</taxon>
        <taxon>Pseudomonadati</taxon>
        <taxon>Bacteroidota</taxon>
        <taxon>Cytophagia</taxon>
        <taxon>Cytophagales</taxon>
        <taxon>Cyclobacteriaceae</taxon>
        <taxon>Echinicola</taxon>
    </lineage>
</organism>
<dbReference type="Gene3D" id="3.40.50.300">
    <property type="entry name" value="P-loop containing nucleotide triphosphate hydrolases"/>
    <property type="match status" value="1"/>
</dbReference>
<keyword evidence="2" id="KW-0547">Nucleotide-binding</keyword>
<evidence type="ECO:0000256" key="1">
    <source>
        <dbReference type="ARBA" id="ARBA00022448"/>
    </source>
</evidence>
<dbReference type="GO" id="GO:0022857">
    <property type="term" value="F:transmembrane transporter activity"/>
    <property type="evidence" value="ECO:0007669"/>
    <property type="project" value="UniProtKB-ARBA"/>
</dbReference>
<evidence type="ECO:0000313" key="8">
    <source>
        <dbReference type="Proteomes" id="UP000010796"/>
    </source>
</evidence>
<dbReference type="PROSITE" id="PS50893">
    <property type="entry name" value="ABC_TRANSPORTER_2"/>
    <property type="match status" value="1"/>
</dbReference>
<evidence type="ECO:0000256" key="4">
    <source>
        <dbReference type="ARBA" id="ARBA00022967"/>
    </source>
</evidence>
<gene>
    <name evidence="7" type="ordered locus">Echvi_2909</name>
</gene>
<dbReference type="Proteomes" id="UP000010796">
    <property type="component" value="Chromosome"/>
</dbReference>
<accession>L0G0S8</accession>
<dbReference type="InterPro" id="IPR017911">
    <property type="entry name" value="MacB-like_ATP-bd"/>
</dbReference>
<evidence type="ECO:0000259" key="6">
    <source>
        <dbReference type="PROSITE" id="PS50893"/>
    </source>
</evidence>
<dbReference type="GO" id="GO:0016887">
    <property type="term" value="F:ATP hydrolysis activity"/>
    <property type="evidence" value="ECO:0007669"/>
    <property type="project" value="InterPro"/>
</dbReference>
<dbReference type="InterPro" id="IPR017871">
    <property type="entry name" value="ABC_transporter-like_CS"/>
</dbReference>
<name>L0G0S8_ECHVK</name>
<dbReference type="PANTHER" id="PTHR42798:SF2">
    <property type="entry name" value="ABC TRANSPORTER ATP-BINDING PROTEIN MG467-RELATED"/>
    <property type="match status" value="1"/>
</dbReference>
<evidence type="ECO:0000256" key="3">
    <source>
        <dbReference type="ARBA" id="ARBA00022840"/>
    </source>
</evidence>
<dbReference type="EMBL" id="CP003346">
    <property type="protein sequence ID" value="AGA79147.1"/>
    <property type="molecule type" value="Genomic_DNA"/>
</dbReference>
<dbReference type="FunFam" id="3.40.50.300:FF:000032">
    <property type="entry name" value="Export ABC transporter ATP-binding protein"/>
    <property type="match status" value="1"/>
</dbReference>
<feature type="domain" description="ABC transporter" evidence="6">
    <location>
        <begin position="2"/>
        <end position="218"/>
    </location>
</feature>
<dbReference type="STRING" id="926556.Echvi_2909"/>
<evidence type="ECO:0000256" key="5">
    <source>
        <dbReference type="ARBA" id="ARBA00038388"/>
    </source>
</evidence>
<evidence type="ECO:0000313" key="7">
    <source>
        <dbReference type="EMBL" id="AGA79147.1"/>
    </source>
</evidence>
<dbReference type="OrthoDB" id="1114670at2"/>
<dbReference type="PROSITE" id="PS00211">
    <property type="entry name" value="ABC_TRANSPORTER_1"/>
    <property type="match status" value="1"/>
</dbReference>
<dbReference type="SUPFAM" id="SSF52540">
    <property type="entry name" value="P-loop containing nucleoside triphosphate hydrolases"/>
    <property type="match status" value="1"/>
</dbReference>
<dbReference type="InterPro" id="IPR003439">
    <property type="entry name" value="ABC_transporter-like_ATP-bd"/>
</dbReference>